<evidence type="ECO:0000313" key="3">
    <source>
        <dbReference type="Proteomes" id="UP000000343"/>
    </source>
</evidence>
<evidence type="ECO:0000256" key="1">
    <source>
        <dbReference type="SAM" id="SignalP"/>
    </source>
</evidence>
<keyword evidence="2" id="KW-0614">Plasmid</keyword>
<feature type="chain" id="PRO_5003234444" description="Alpha glucuronidase N-terminal domain-containing protein" evidence="1">
    <location>
        <begin position="22"/>
        <end position="828"/>
    </location>
</feature>
<dbReference type="HOGENOM" id="CLU_348115_0_0_0"/>
<accession>E8X6H2</accession>
<evidence type="ECO:0000313" key="2">
    <source>
        <dbReference type="EMBL" id="ADW71056.1"/>
    </source>
</evidence>
<keyword evidence="3" id="KW-1185">Reference proteome</keyword>
<dbReference type="EMBL" id="CP002481">
    <property type="protein sequence ID" value="ADW71056.1"/>
    <property type="molecule type" value="Genomic_DNA"/>
</dbReference>
<dbReference type="Proteomes" id="UP000000343">
    <property type="component" value="Plasmid pACIX901"/>
</dbReference>
<sequence>MSRDVSIAFVCCLIGAGVLNASPVVVPSTDSGTVIEVAFPVKQTVQEMTALQVLTEESGKRGRVTWSSESGRLNADHFQPYVVVLAQRDQVEQVLPQSLVGTWRDHLLRLHPSNAAEAFTIVTLPWKDKAKTGIVQVISGNDVRGELFGVGWLLRHMSFEGGTVQLPQSPEIFSAPDKPIRGHQIGYRFKNNTYDAWTLGQFEQHIRDLAIFGTNTLQLISPVSDDNPLSPLMPAPPLETFLGISRLLDQYGLRCDLYYPEMRKDYSDPAQFQAELKDFEALVRRMSRVDSVHIPGGDPGHTPPEILFPLAAAEVRIIRKYHPSAAVWISAQGFDAEQYESFYTLLGSGQDWLTGVFFGPQSRDGMEIQRKRVPGRYSMEFYPDIAHVMHAQFPVPGWDPVFALTEGREPICPRPMAFSRIYKDFQDLNGGFITYSEGVNDDVNKILWSQLGWMPGTPIDTILGEYARWFLHREGEQLGQAVALIEGLEQDWDGPLLENRQIAKTFELTRHLEDSSNTAQSQGNWQWESLLYRGYYDMYLQRKFAREQSAQHEAEHALVSGGRSASRVKIAERSLNESKPGVEEQREHDELFKLGEKLYDDIGLQLSVKLYGASNWERGANLDRVDTPLNDRAWMRAAMAKAEAQPTETAKISALEAIANWQMPVSGALYDDLGSPAHESHFVRGEGWQKDPEMYHTAIDGIADRTLEDGWRLSWLSYAEALYEEPLDLEYKDLDPSKNYRVRLTYAGEDYAVPLTLTAGDVVIHSSRLRQSNPETYEFELPKEAIVNGTLHLRWMRGTPGGGGGGRGRQVAEVWLLPQLAATAVKSN</sequence>
<feature type="signal peptide" evidence="1">
    <location>
        <begin position="1"/>
        <end position="21"/>
    </location>
</feature>
<protein>
    <recommendedName>
        <fullName evidence="4">Alpha glucuronidase N-terminal domain-containing protein</fullName>
    </recommendedName>
</protein>
<gene>
    <name evidence="2" type="ordered locus">AciX9_4287</name>
</gene>
<reference evidence="3" key="1">
    <citation type="submission" date="2011-01" db="EMBL/GenBank/DDBJ databases">
        <title>Complete sequence of plasmid1 of Acidobacterium sp. MP5ACTX9.</title>
        <authorList>
            <consortium name="US DOE Joint Genome Institute"/>
            <person name="Lucas S."/>
            <person name="Copeland A."/>
            <person name="Lapidus A."/>
            <person name="Cheng J.-F."/>
            <person name="Goodwin L."/>
            <person name="Pitluck S."/>
            <person name="Teshima H."/>
            <person name="Detter J.C."/>
            <person name="Han C."/>
            <person name="Tapia R."/>
            <person name="Land M."/>
            <person name="Hauser L."/>
            <person name="Kyrpides N."/>
            <person name="Ivanova N."/>
            <person name="Ovchinnikova G."/>
            <person name="Pagani I."/>
            <person name="Rawat S.R."/>
            <person name="Mannisto M."/>
            <person name="Haggblom M.M."/>
            <person name="Woyke T."/>
        </authorList>
    </citation>
    <scope>NUCLEOTIDE SEQUENCE [LARGE SCALE GENOMIC DNA]</scope>
    <source>
        <strain evidence="3">MP5ACTX9</strain>
        <plasmid evidence="3">Plasmid pACIX901</plasmid>
    </source>
</reference>
<dbReference type="KEGG" id="acm:AciX9_4287"/>
<dbReference type="OrthoDB" id="7167803at2"/>
<name>E8X6H2_GRATM</name>
<keyword evidence="1" id="KW-0732">Signal</keyword>
<proteinExistence type="predicted"/>
<evidence type="ECO:0008006" key="4">
    <source>
        <dbReference type="Google" id="ProtNLM"/>
    </source>
</evidence>
<organism evidence="3">
    <name type="scientific">Granulicella tundricola (strain ATCC BAA-1859 / DSM 23138 / MP5ACTX9)</name>
    <dbReference type="NCBI Taxonomy" id="1198114"/>
    <lineage>
        <taxon>Bacteria</taxon>
        <taxon>Pseudomonadati</taxon>
        <taxon>Acidobacteriota</taxon>
        <taxon>Terriglobia</taxon>
        <taxon>Terriglobales</taxon>
        <taxon>Acidobacteriaceae</taxon>
        <taxon>Granulicella</taxon>
    </lineage>
</organism>
<dbReference type="RefSeq" id="WP_013572966.1">
    <property type="nucleotide sequence ID" value="NC_015057.1"/>
</dbReference>
<geneLocation type="plasmid" evidence="2 3">
    <name>pACIX901</name>
</geneLocation>
<dbReference type="AlphaFoldDB" id="E8X6H2"/>